<keyword evidence="5" id="KW-1185">Reference proteome</keyword>
<dbReference type="GO" id="GO:0005085">
    <property type="term" value="F:guanyl-nucleotide exchange factor activity"/>
    <property type="evidence" value="ECO:0007669"/>
    <property type="project" value="TreeGrafter"/>
</dbReference>
<evidence type="ECO:0000256" key="1">
    <source>
        <dbReference type="ARBA" id="ARBA00022658"/>
    </source>
</evidence>
<dbReference type="SUPFAM" id="SSF48317">
    <property type="entry name" value="Acid phosphatase/Vanadium-dependent haloperoxidase"/>
    <property type="match status" value="1"/>
</dbReference>
<reference evidence="4 5" key="1">
    <citation type="submission" date="2019-02" db="EMBL/GenBank/DDBJ databases">
        <title>Draft genome sequences of novel Actinobacteria.</title>
        <authorList>
            <person name="Sahin N."/>
            <person name="Ay H."/>
            <person name="Saygin H."/>
        </authorList>
    </citation>
    <scope>NUCLEOTIDE SEQUENCE [LARGE SCALE GENOMIC DNA]</scope>
    <source>
        <strain evidence="4 5">8K307</strain>
    </source>
</reference>
<dbReference type="GO" id="GO:0005737">
    <property type="term" value="C:cytoplasm"/>
    <property type="evidence" value="ECO:0007669"/>
    <property type="project" value="TreeGrafter"/>
</dbReference>
<evidence type="ECO:0000256" key="2">
    <source>
        <dbReference type="ARBA" id="ARBA00022737"/>
    </source>
</evidence>
<evidence type="ECO:0000313" key="4">
    <source>
        <dbReference type="EMBL" id="TDD71719.1"/>
    </source>
</evidence>
<dbReference type="InterPro" id="IPR058923">
    <property type="entry name" value="RCC1-like_dom"/>
</dbReference>
<dbReference type="PANTHER" id="PTHR45982">
    <property type="entry name" value="REGULATOR OF CHROMOSOME CONDENSATION"/>
    <property type="match status" value="1"/>
</dbReference>
<dbReference type="Pfam" id="PF25390">
    <property type="entry name" value="WD40_RLD"/>
    <property type="match status" value="1"/>
</dbReference>
<dbReference type="AlphaFoldDB" id="A0A4R5AJV8"/>
<feature type="domain" description="RCC1-like" evidence="3">
    <location>
        <begin position="66"/>
        <end position="353"/>
    </location>
</feature>
<proteinExistence type="predicted"/>
<dbReference type="InterPro" id="IPR000408">
    <property type="entry name" value="Reg_chr_condens"/>
</dbReference>
<evidence type="ECO:0000259" key="3">
    <source>
        <dbReference type="Pfam" id="PF25390"/>
    </source>
</evidence>
<dbReference type="Proteomes" id="UP000295217">
    <property type="component" value="Unassembled WGS sequence"/>
</dbReference>
<dbReference type="PROSITE" id="PS00626">
    <property type="entry name" value="RCC1_2"/>
    <property type="match status" value="2"/>
</dbReference>
<protein>
    <submittedName>
        <fullName evidence="4">RCC1 repeat-and reductase domain-containing protein</fullName>
    </submittedName>
</protein>
<dbReference type="Gene3D" id="1.10.606.20">
    <property type="match status" value="1"/>
</dbReference>
<keyword evidence="1" id="KW-0344">Guanine-nucleotide releasing factor</keyword>
<organism evidence="4 5">
    <name type="scientific">Jiangella aurantiaca</name>
    <dbReference type="NCBI Taxonomy" id="2530373"/>
    <lineage>
        <taxon>Bacteria</taxon>
        <taxon>Bacillati</taxon>
        <taxon>Actinomycetota</taxon>
        <taxon>Actinomycetes</taxon>
        <taxon>Jiangellales</taxon>
        <taxon>Jiangellaceae</taxon>
        <taxon>Jiangella</taxon>
    </lineage>
</organism>
<dbReference type="OrthoDB" id="9796385at2"/>
<dbReference type="Gene3D" id="2.130.10.30">
    <property type="entry name" value="Regulator of chromosome condensation 1/beta-lactamase-inhibitor protein II"/>
    <property type="match status" value="2"/>
</dbReference>
<dbReference type="InterPro" id="IPR051553">
    <property type="entry name" value="Ran_GTPase-activating"/>
</dbReference>
<dbReference type="PRINTS" id="PR00633">
    <property type="entry name" value="RCCNDNSATION"/>
</dbReference>
<dbReference type="PROSITE" id="PS50012">
    <property type="entry name" value="RCC1_3"/>
    <property type="match status" value="5"/>
</dbReference>
<sequence>MFDSFTEAAEENARSRVYLGVHYQFDADDGIATGTALANQLTGNVLTYTQTCPDWNCIQPIPTPSERIDGGDEHSLAVQPDGTVVASGVNGNGQLGDGTTTDRLSPVPVSGLSDIIAVAAGGGHSLALDSGGQVWAWGDNSSGQLGDGTTTNRLTPVQVSGLSDVVAVAAGAAHSLALRADGTAWAWGNNGSGRLGDGTTTNRLTPVQVSGLSDVVAVAAGGGHSLAVSTGAVSAWGENIFGQLGDNGQSGSSSSVPVTVAVGGDGTSIAAGNRHSLLLLSDGTLLGWGQNARGQLGNGSGTNSPIPVQVDDTNLTEAAAIGAGLDHGLSLDSRSRAWAWGANDGQLGNGTSTLSAVPVPFG</sequence>
<keyword evidence="2" id="KW-0677">Repeat</keyword>
<comment type="caution">
    <text evidence="4">The sequence shown here is derived from an EMBL/GenBank/DDBJ whole genome shotgun (WGS) entry which is preliminary data.</text>
</comment>
<dbReference type="InterPro" id="IPR036938">
    <property type="entry name" value="PAP2/HPO_sf"/>
</dbReference>
<dbReference type="PANTHER" id="PTHR45982:SF1">
    <property type="entry name" value="REGULATOR OF CHROMOSOME CONDENSATION"/>
    <property type="match status" value="1"/>
</dbReference>
<evidence type="ECO:0000313" key="5">
    <source>
        <dbReference type="Proteomes" id="UP000295217"/>
    </source>
</evidence>
<accession>A0A4R5AJV8</accession>
<dbReference type="SUPFAM" id="SSF50985">
    <property type="entry name" value="RCC1/BLIP-II"/>
    <property type="match status" value="1"/>
</dbReference>
<dbReference type="EMBL" id="SMLB01000005">
    <property type="protein sequence ID" value="TDD71719.1"/>
    <property type="molecule type" value="Genomic_DNA"/>
</dbReference>
<dbReference type="InterPro" id="IPR009091">
    <property type="entry name" value="RCC1/BLIP-II"/>
</dbReference>
<gene>
    <name evidence="4" type="ORF">E1262_05375</name>
</gene>
<name>A0A4R5AJV8_9ACTN</name>